<proteinExistence type="predicted"/>
<dbReference type="Proteomes" id="UP000185604">
    <property type="component" value="Unassembled WGS sequence"/>
</dbReference>
<dbReference type="EMBL" id="LKPO01000029">
    <property type="protein sequence ID" value="OLF86329.1"/>
    <property type="molecule type" value="Genomic_DNA"/>
</dbReference>
<sequence length="53" mass="6291">MEQPQLNPEFIIQSLQIQLSEAHLRMAERDALITAHHQRIQELEKELEELGRE</sequence>
<accession>A0A7Z0WTJ3</accession>
<organism evidence="1 2">
    <name type="scientific">Bacillus paralicheniformis</name>
    <dbReference type="NCBI Taxonomy" id="1648923"/>
    <lineage>
        <taxon>Bacteria</taxon>
        <taxon>Bacillati</taxon>
        <taxon>Bacillota</taxon>
        <taxon>Bacilli</taxon>
        <taxon>Bacillales</taxon>
        <taxon>Bacillaceae</taxon>
        <taxon>Bacillus</taxon>
    </lineage>
</organism>
<dbReference type="AlphaFoldDB" id="A0A7Z0WTJ3"/>
<gene>
    <name evidence="1" type="ORF">B4121_4520</name>
</gene>
<evidence type="ECO:0000313" key="2">
    <source>
        <dbReference type="Proteomes" id="UP000185604"/>
    </source>
</evidence>
<comment type="caution">
    <text evidence="1">The sequence shown here is derived from an EMBL/GenBank/DDBJ whole genome shotgun (WGS) entry which is preliminary data.</text>
</comment>
<protein>
    <submittedName>
        <fullName evidence="1">Uncharacterized protein</fullName>
    </submittedName>
</protein>
<dbReference type="RefSeq" id="WP_165688613.1">
    <property type="nucleotide sequence ID" value="NZ_LKPO01000029.1"/>
</dbReference>
<reference evidence="1 2" key="1">
    <citation type="journal article" date="2016" name="Front. Microbiol.">
        <title>High-Level Heat Resistance of Spores of Bacillus amyloliquefaciens and Bacillus licheniformis Results from the Presence of a spoVA Operon in a Tn1546 Transposon.</title>
        <authorList>
            <person name="Berendsen E.M."/>
            <person name="Koning R.A."/>
            <person name="Boekhorst J."/>
            <person name="de Jong A."/>
            <person name="Kuipers O.P."/>
            <person name="Wells-Bennik M.H."/>
        </authorList>
    </citation>
    <scope>NUCLEOTIDE SEQUENCE [LARGE SCALE GENOMIC DNA]</scope>
    <source>
        <strain evidence="1 2">B4121</strain>
    </source>
</reference>
<name>A0A7Z0WTJ3_9BACI</name>
<evidence type="ECO:0000313" key="1">
    <source>
        <dbReference type="EMBL" id="OLF86329.1"/>
    </source>
</evidence>